<reference evidence="1" key="1">
    <citation type="submission" date="2023-04" db="EMBL/GenBank/DDBJ databases">
        <authorList>
            <person name="Vijverberg K."/>
            <person name="Xiong W."/>
            <person name="Schranz E."/>
        </authorList>
    </citation>
    <scope>NUCLEOTIDE SEQUENCE</scope>
</reference>
<dbReference type="Proteomes" id="UP001177003">
    <property type="component" value="Chromosome 4"/>
</dbReference>
<sequence>MQTEVELTKQLRRGWDSRQEGLRRRSLFFSGSIGIHSRRGRKDFGPLFLSAREEELGGKQSQGWFYGARGSLPLLLRGIHGCLFLVFLTGNECRCVLTIQLTIHGCLFLVFLIGFEKANIDVEKEENIENESVLYQNVLYYNV</sequence>
<evidence type="ECO:0000313" key="2">
    <source>
        <dbReference type="Proteomes" id="UP001177003"/>
    </source>
</evidence>
<keyword evidence="2" id="KW-1185">Reference proteome</keyword>
<dbReference type="EMBL" id="OX465080">
    <property type="protein sequence ID" value="CAI9282054.1"/>
    <property type="molecule type" value="Genomic_DNA"/>
</dbReference>
<gene>
    <name evidence="1" type="ORF">LSALG_LOCUS21715</name>
</gene>
<dbReference type="AlphaFoldDB" id="A0AA36E3G6"/>
<evidence type="ECO:0000313" key="1">
    <source>
        <dbReference type="EMBL" id="CAI9282054.1"/>
    </source>
</evidence>
<accession>A0AA36E3G6</accession>
<proteinExistence type="predicted"/>
<protein>
    <submittedName>
        <fullName evidence="1">Uncharacterized protein</fullName>
    </submittedName>
</protein>
<organism evidence="1 2">
    <name type="scientific">Lactuca saligna</name>
    <name type="common">Willowleaf lettuce</name>
    <dbReference type="NCBI Taxonomy" id="75948"/>
    <lineage>
        <taxon>Eukaryota</taxon>
        <taxon>Viridiplantae</taxon>
        <taxon>Streptophyta</taxon>
        <taxon>Embryophyta</taxon>
        <taxon>Tracheophyta</taxon>
        <taxon>Spermatophyta</taxon>
        <taxon>Magnoliopsida</taxon>
        <taxon>eudicotyledons</taxon>
        <taxon>Gunneridae</taxon>
        <taxon>Pentapetalae</taxon>
        <taxon>asterids</taxon>
        <taxon>campanulids</taxon>
        <taxon>Asterales</taxon>
        <taxon>Asteraceae</taxon>
        <taxon>Cichorioideae</taxon>
        <taxon>Cichorieae</taxon>
        <taxon>Lactucinae</taxon>
        <taxon>Lactuca</taxon>
    </lineage>
</organism>
<name>A0AA36E3G6_LACSI</name>